<accession>A0A4Y5FH50</accession>
<keyword evidence="2" id="KW-1185">Reference proteome</keyword>
<proteinExistence type="predicted"/>
<protein>
    <submittedName>
        <fullName evidence="1">Uncharacterized protein</fullName>
    </submittedName>
</protein>
<organism evidence="1 2">
    <name type="scientific">Lactobacillus phage SAC12B</name>
    <dbReference type="NCBI Taxonomy" id="2510941"/>
    <lineage>
        <taxon>Viruses</taxon>
        <taxon>Duplodnaviria</taxon>
        <taxon>Heunggongvirae</taxon>
        <taxon>Uroviricota</taxon>
        <taxon>Caudoviricetes</taxon>
        <taxon>Herelleviridae</taxon>
        <taxon>Tybeckvirus</taxon>
        <taxon>Tybeckvirus SAC12B</taxon>
    </lineage>
</organism>
<reference evidence="1" key="1">
    <citation type="submission" date="2019-02" db="EMBL/GenBank/DDBJ databases">
        <title>Isolation of virulent Lactobacillus brevis phages.</title>
        <authorList>
            <person name="Feyereisen M."/>
            <person name="Mahony J."/>
            <person name="O'Sullivan T."/>
            <person name="van Sinderen D."/>
        </authorList>
    </citation>
    <scope>NUCLEOTIDE SEQUENCE [LARGE SCALE GENOMIC DNA]</scope>
</reference>
<dbReference type="Proteomes" id="UP000306187">
    <property type="component" value="Segment"/>
</dbReference>
<evidence type="ECO:0000313" key="1">
    <source>
        <dbReference type="EMBL" id="QBJ03838.1"/>
    </source>
</evidence>
<evidence type="ECO:0000313" key="2">
    <source>
        <dbReference type="Proteomes" id="UP000306187"/>
    </source>
</evidence>
<gene>
    <name evidence="1" type="ORF">SAC12B_0049</name>
</gene>
<name>A0A4Y5FH50_9CAUD</name>
<dbReference type="EMBL" id="MK504446">
    <property type="protein sequence ID" value="QBJ03838.1"/>
    <property type="molecule type" value="Genomic_DNA"/>
</dbReference>
<sequence length="180" mass="21037">MKTAVDIHRINKDVINKEYKSELTPEIRKFIIVLVENFQRNVLKSVRDNPLKYKDEKALRTLETLYFDNGFLLYNIKKDYDDPDIVVDKAITFNPKTMRDTIVNHKSKIKVNTKQLLLDLTYVSNDDMIKFFKEVLKGYNYKVKASYFPGETPCGDCLWIGSSGVSLYVIPKRKLFGRKP</sequence>